<dbReference type="Pfam" id="PF00621">
    <property type="entry name" value="RhoGEF"/>
    <property type="match status" value="1"/>
</dbReference>
<dbReference type="GO" id="GO:0005737">
    <property type="term" value="C:cytoplasm"/>
    <property type="evidence" value="ECO:0007669"/>
    <property type="project" value="UniProtKB-SubCell"/>
</dbReference>
<dbReference type="InterPro" id="IPR035899">
    <property type="entry name" value="DBL_dom_sf"/>
</dbReference>
<dbReference type="PROSITE" id="PS50010">
    <property type="entry name" value="DH_2"/>
    <property type="match status" value="1"/>
</dbReference>
<reference evidence="5" key="2">
    <citation type="submission" date="2015-01" db="EMBL/GenBank/DDBJ databases">
        <title>Evolutionary Origins and Diversification of the Mycorrhizal Mutualists.</title>
        <authorList>
            <consortium name="DOE Joint Genome Institute"/>
            <consortium name="Mycorrhizal Genomics Consortium"/>
            <person name="Kohler A."/>
            <person name="Kuo A."/>
            <person name="Nagy L.G."/>
            <person name="Floudas D."/>
            <person name="Copeland A."/>
            <person name="Barry K.W."/>
            <person name="Cichocki N."/>
            <person name="Veneault-Fourrey C."/>
            <person name="LaButti K."/>
            <person name="Lindquist E.A."/>
            <person name="Lipzen A."/>
            <person name="Lundell T."/>
            <person name="Morin E."/>
            <person name="Murat C."/>
            <person name="Riley R."/>
            <person name="Ohm R."/>
            <person name="Sun H."/>
            <person name="Tunlid A."/>
            <person name="Henrissat B."/>
            <person name="Grigoriev I.V."/>
            <person name="Hibbett D.S."/>
            <person name="Martin F."/>
        </authorList>
    </citation>
    <scope>NUCLEOTIDE SEQUENCE [LARGE SCALE GENOMIC DNA]</scope>
    <source>
        <strain evidence="5">441</strain>
    </source>
</reference>
<dbReference type="OrthoDB" id="2684670at2759"/>
<dbReference type="EMBL" id="KN833820">
    <property type="protein sequence ID" value="KIK17763.1"/>
    <property type="molecule type" value="Genomic_DNA"/>
</dbReference>
<evidence type="ECO:0000259" key="3">
    <source>
        <dbReference type="PROSITE" id="PS50010"/>
    </source>
</evidence>
<dbReference type="HOGENOM" id="CLU_073899_0_0_1"/>
<dbReference type="GO" id="GO:0005085">
    <property type="term" value="F:guanyl-nucleotide exchange factor activity"/>
    <property type="evidence" value="ECO:0007669"/>
    <property type="project" value="InterPro"/>
</dbReference>
<evidence type="ECO:0000313" key="4">
    <source>
        <dbReference type="EMBL" id="KIK17763.1"/>
    </source>
</evidence>
<proteinExistence type="predicted"/>
<dbReference type="STRING" id="765257.A0A0C9ZCS7"/>
<protein>
    <recommendedName>
        <fullName evidence="3">DH domain-containing protein</fullName>
    </recommendedName>
</protein>
<sequence length="299" mass="33021">MPHMRVYLNYCVNQANAGKVLQSLRDANPELSAQLQCLREDSSARNLDLSSYLLVPMQRLTRYPLLIRQILQYTDPPTPTPDLSVAPRLTLSLPTEHTERESIANSLACAERILEEVNETIRDREGRERLGEVSEELRIGKDRLDLTLSTHHLGPRKLLKEGVLAKAKSGRKLRVLLCSDILLLLNESEGGGLYRVPLPVHELEIHTSRRYARSEDAYIRIHRAYPWGGETLVLRAPGIREARTWTEAIISAAAKAKEGIRVAVGDSQDTKVGFGPTAVGVGMGHVASAGTPRASADVG</sequence>
<feature type="domain" description="DH" evidence="3">
    <location>
        <begin position="1"/>
        <end position="120"/>
    </location>
</feature>
<reference evidence="4 5" key="1">
    <citation type="submission" date="2014-04" db="EMBL/GenBank/DDBJ databases">
        <authorList>
            <consortium name="DOE Joint Genome Institute"/>
            <person name="Kuo A."/>
            <person name="Kohler A."/>
            <person name="Costa M.D."/>
            <person name="Nagy L.G."/>
            <person name="Floudas D."/>
            <person name="Copeland A."/>
            <person name="Barry K.W."/>
            <person name="Cichocki N."/>
            <person name="Veneault-Fourrey C."/>
            <person name="LaButti K."/>
            <person name="Lindquist E.A."/>
            <person name="Lipzen A."/>
            <person name="Lundell T."/>
            <person name="Morin E."/>
            <person name="Murat C."/>
            <person name="Sun H."/>
            <person name="Tunlid A."/>
            <person name="Henrissat B."/>
            <person name="Grigoriev I.V."/>
            <person name="Hibbett D.S."/>
            <person name="Martin F."/>
            <person name="Nordberg H.P."/>
            <person name="Cantor M.N."/>
            <person name="Hua S.X."/>
        </authorList>
    </citation>
    <scope>NUCLEOTIDE SEQUENCE [LARGE SCALE GENOMIC DNA]</scope>
    <source>
        <strain evidence="4 5">441</strain>
    </source>
</reference>
<organism evidence="4 5">
    <name type="scientific">Pisolithus microcarpus 441</name>
    <dbReference type="NCBI Taxonomy" id="765257"/>
    <lineage>
        <taxon>Eukaryota</taxon>
        <taxon>Fungi</taxon>
        <taxon>Dikarya</taxon>
        <taxon>Basidiomycota</taxon>
        <taxon>Agaricomycotina</taxon>
        <taxon>Agaricomycetes</taxon>
        <taxon>Agaricomycetidae</taxon>
        <taxon>Boletales</taxon>
        <taxon>Sclerodermatineae</taxon>
        <taxon>Pisolithaceae</taxon>
        <taxon>Pisolithus</taxon>
    </lineage>
</organism>
<dbReference type="InterPro" id="IPR001331">
    <property type="entry name" value="GDS_CDC24_CS"/>
</dbReference>
<feature type="non-terminal residue" evidence="4">
    <location>
        <position position="299"/>
    </location>
</feature>
<dbReference type="Gene3D" id="1.20.900.10">
    <property type="entry name" value="Dbl homology (DH) domain"/>
    <property type="match status" value="1"/>
</dbReference>
<name>A0A0C9ZCS7_9AGAM</name>
<accession>A0A0C9ZCS7</accession>
<dbReference type="GO" id="GO:0035025">
    <property type="term" value="P:positive regulation of Rho protein signal transduction"/>
    <property type="evidence" value="ECO:0007669"/>
    <property type="project" value="TreeGrafter"/>
</dbReference>
<evidence type="ECO:0000256" key="1">
    <source>
        <dbReference type="ARBA" id="ARBA00004496"/>
    </source>
</evidence>
<dbReference type="PANTHER" id="PTHR46006">
    <property type="entry name" value="RHO GUANINE NUCLEOTIDE EXCHANGE FACTOR AT 64C, ISOFORM A"/>
    <property type="match status" value="1"/>
</dbReference>
<dbReference type="SUPFAM" id="SSF48065">
    <property type="entry name" value="DBL homology domain (DH-domain)"/>
    <property type="match status" value="1"/>
</dbReference>
<dbReference type="PANTHER" id="PTHR46006:SF6">
    <property type="entry name" value="INTERSECTIN-2 ISOFORM X1"/>
    <property type="match status" value="1"/>
</dbReference>
<dbReference type="InterPro" id="IPR000219">
    <property type="entry name" value="DH_dom"/>
</dbReference>
<comment type="subcellular location">
    <subcellularLocation>
        <location evidence="1">Cytoplasm</location>
    </subcellularLocation>
</comment>
<dbReference type="InterPro" id="IPR011993">
    <property type="entry name" value="PH-like_dom_sf"/>
</dbReference>
<gene>
    <name evidence="4" type="ORF">PISMIDRAFT_684911</name>
</gene>
<evidence type="ECO:0000313" key="5">
    <source>
        <dbReference type="Proteomes" id="UP000054018"/>
    </source>
</evidence>
<dbReference type="SMART" id="SM00233">
    <property type="entry name" value="PH"/>
    <property type="match status" value="1"/>
</dbReference>
<keyword evidence="2" id="KW-0963">Cytoplasm</keyword>
<dbReference type="InterPro" id="IPR051480">
    <property type="entry name" value="Endocytic_GEF_Adapter"/>
</dbReference>
<dbReference type="GO" id="GO:0035556">
    <property type="term" value="P:intracellular signal transduction"/>
    <property type="evidence" value="ECO:0007669"/>
    <property type="project" value="InterPro"/>
</dbReference>
<dbReference type="SUPFAM" id="SSF50729">
    <property type="entry name" value="PH domain-like"/>
    <property type="match status" value="1"/>
</dbReference>
<dbReference type="Gene3D" id="2.30.29.30">
    <property type="entry name" value="Pleckstrin-homology domain (PH domain)/Phosphotyrosine-binding domain (PTB)"/>
    <property type="match status" value="1"/>
</dbReference>
<keyword evidence="5" id="KW-1185">Reference proteome</keyword>
<dbReference type="InterPro" id="IPR001849">
    <property type="entry name" value="PH_domain"/>
</dbReference>
<dbReference type="Pfam" id="PF16652">
    <property type="entry name" value="PH_13"/>
    <property type="match status" value="1"/>
</dbReference>
<evidence type="ECO:0000256" key="2">
    <source>
        <dbReference type="ARBA" id="ARBA00022490"/>
    </source>
</evidence>
<dbReference type="AlphaFoldDB" id="A0A0C9ZCS7"/>
<dbReference type="Proteomes" id="UP000054018">
    <property type="component" value="Unassembled WGS sequence"/>
</dbReference>
<dbReference type="PROSITE" id="PS00741">
    <property type="entry name" value="DH_1"/>
    <property type="match status" value="1"/>
</dbReference>